<evidence type="ECO:0000313" key="2">
    <source>
        <dbReference type="EMBL" id="KAG9350279.1"/>
    </source>
</evidence>
<accession>A0A8T2PDJ5</accession>
<gene>
    <name evidence="2" type="ORF">JZ751_026633</name>
</gene>
<evidence type="ECO:0000313" key="3">
    <source>
        <dbReference type="Proteomes" id="UP000824540"/>
    </source>
</evidence>
<dbReference type="PROSITE" id="PS51257">
    <property type="entry name" value="PROKAR_LIPOPROTEIN"/>
    <property type="match status" value="1"/>
</dbReference>
<keyword evidence="1" id="KW-0812">Transmembrane</keyword>
<reference evidence="2" key="1">
    <citation type="thesis" date="2021" institute="BYU ScholarsArchive" country="Provo, UT, USA">
        <title>Applications of and Algorithms for Genome Assembly and Genomic Analyses with an Emphasis on Marine Teleosts.</title>
        <authorList>
            <person name="Pickett B.D."/>
        </authorList>
    </citation>
    <scope>NUCLEOTIDE SEQUENCE</scope>
    <source>
        <strain evidence="2">HI-2016</strain>
    </source>
</reference>
<organism evidence="2 3">
    <name type="scientific">Albula glossodonta</name>
    <name type="common">roundjaw bonefish</name>
    <dbReference type="NCBI Taxonomy" id="121402"/>
    <lineage>
        <taxon>Eukaryota</taxon>
        <taxon>Metazoa</taxon>
        <taxon>Chordata</taxon>
        <taxon>Craniata</taxon>
        <taxon>Vertebrata</taxon>
        <taxon>Euteleostomi</taxon>
        <taxon>Actinopterygii</taxon>
        <taxon>Neopterygii</taxon>
        <taxon>Teleostei</taxon>
        <taxon>Albuliformes</taxon>
        <taxon>Albulidae</taxon>
        <taxon>Albula</taxon>
    </lineage>
</organism>
<name>A0A8T2PDJ5_9TELE</name>
<protein>
    <submittedName>
        <fullName evidence="2">Uncharacterized protein</fullName>
    </submittedName>
</protein>
<keyword evidence="3" id="KW-1185">Reference proteome</keyword>
<sequence length="178" mass="19939">MLSTKGHPHREAFILFCSLSTSSCILCWFFWSSSDWNRSSFRRRSFLRSVFTVSACRFCSVSRSSSSSFTFRRTEISVKTGQLLSLIQPHSHVLDLGFQTLLHPLQLECVLLLMTQLLRHPGSLHKSHSSASSALRARSVASEPARMSSLSLTSRVQRRSSRACSSRASSCCRESSSN</sequence>
<keyword evidence="1" id="KW-1133">Transmembrane helix</keyword>
<proteinExistence type="predicted"/>
<dbReference type="Proteomes" id="UP000824540">
    <property type="component" value="Unassembled WGS sequence"/>
</dbReference>
<dbReference type="EMBL" id="JAFBMS010000008">
    <property type="protein sequence ID" value="KAG9350279.1"/>
    <property type="molecule type" value="Genomic_DNA"/>
</dbReference>
<comment type="caution">
    <text evidence="2">The sequence shown here is derived from an EMBL/GenBank/DDBJ whole genome shotgun (WGS) entry which is preliminary data.</text>
</comment>
<keyword evidence="1" id="KW-0472">Membrane</keyword>
<dbReference type="AlphaFoldDB" id="A0A8T2PDJ5"/>
<feature type="transmembrane region" description="Helical" evidence="1">
    <location>
        <begin position="12"/>
        <end position="31"/>
    </location>
</feature>
<evidence type="ECO:0000256" key="1">
    <source>
        <dbReference type="SAM" id="Phobius"/>
    </source>
</evidence>